<dbReference type="Pfam" id="PF00856">
    <property type="entry name" value="SET"/>
    <property type="match status" value="1"/>
</dbReference>
<accession>A0A2A4WY38</accession>
<dbReference type="PROSITE" id="PS50280">
    <property type="entry name" value="SET"/>
    <property type="match status" value="1"/>
</dbReference>
<feature type="repeat" description="ANK" evidence="1">
    <location>
        <begin position="46"/>
        <end position="78"/>
    </location>
</feature>
<protein>
    <recommendedName>
        <fullName evidence="2">SET domain-containing protein</fullName>
    </recommendedName>
</protein>
<dbReference type="SMART" id="SM00317">
    <property type="entry name" value="SET"/>
    <property type="match status" value="1"/>
</dbReference>
<dbReference type="PANTHER" id="PTHR45660:SF23">
    <property type="entry name" value="YDG DOMAIN-CONTAINING PROTEIN"/>
    <property type="match status" value="1"/>
</dbReference>
<dbReference type="Gene3D" id="2.170.270.10">
    <property type="entry name" value="SET domain"/>
    <property type="match status" value="1"/>
</dbReference>
<evidence type="ECO:0000313" key="3">
    <source>
        <dbReference type="EMBL" id="PCI75372.1"/>
    </source>
</evidence>
<dbReference type="InterPro" id="IPR001214">
    <property type="entry name" value="SET_dom"/>
</dbReference>
<proteinExistence type="predicted"/>
<feature type="domain" description="SET" evidence="2">
    <location>
        <begin position="179"/>
        <end position="296"/>
    </location>
</feature>
<dbReference type="GO" id="GO:0003690">
    <property type="term" value="F:double-stranded DNA binding"/>
    <property type="evidence" value="ECO:0007669"/>
    <property type="project" value="TreeGrafter"/>
</dbReference>
<evidence type="ECO:0000259" key="2">
    <source>
        <dbReference type="PROSITE" id="PS50280"/>
    </source>
</evidence>
<dbReference type="InterPro" id="IPR046341">
    <property type="entry name" value="SET_dom_sf"/>
</dbReference>
<sequence>MEGFKSLLKRKAGKFFSKIIPEQKGIEARLKWIDAGKKRLNHIDSDGNSITHRAVIEGREDVLKQFIGKGLRLDGKNYAGLSPLDLSLYLNRSYTHYFNHKPLDSIQIYRNKDQAIHSISIAELEKKLKFTFLHHLEFASYRDFLAMSKKGAKSLKDTQTRQMNHWMCSLHQNSMLVKPNFSHFYIRYISRYIGYGIFAAKKIPALTFIGEYTGVITPKFGRKKELNDYIFDYSAARKNSRFIIDASKKGNFTRFINHSTRPNLLARWIMIKGICHIIFFTKDPVDKDEQLTYNYGEIFWRRRFEPEEL</sequence>
<dbReference type="InterPro" id="IPR002110">
    <property type="entry name" value="Ankyrin_rpt"/>
</dbReference>
<dbReference type="GO" id="GO:0042054">
    <property type="term" value="F:histone methyltransferase activity"/>
    <property type="evidence" value="ECO:0007669"/>
    <property type="project" value="TreeGrafter"/>
</dbReference>
<keyword evidence="1" id="KW-0040">ANK repeat</keyword>
<dbReference type="SUPFAM" id="SSF82199">
    <property type="entry name" value="SET domain"/>
    <property type="match status" value="1"/>
</dbReference>
<dbReference type="EMBL" id="NVUK01000049">
    <property type="protein sequence ID" value="PCI75372.1"/>
    <property type="molecule type" value="Genomic_DNA"/>
</dbReference>
<name>A0A2A4WY38_UNCAE</name>
<dbReference type="AlphaFoldDB" id="A0A2A4WY38"/>
<reference evidence="4" key="1">
    <citation type="submission" date="2017-08" db="EMBL/GenBank/DDBJ databases">
        <title>A dynamic microbial community with high functional redundancy inhabits the cold, oxic subseafloor aquifer.</title>
        <authorList>
            <person name="Tully B.J."/>
            <person name="Wheat C.G."/>
            <person name="Glazer B.T."/>
            <person name="Huber J.A."/>
        </authorList>
    </citation>
    <scope>NUCLEOTIDE SEQUENCE [LARGE SCALE GENOMIC DNA]</scope>
</reference>
<gene>
    <name evidence="3" type="ORF">COB21_05760</name>
</gene>
<dbReference type="InterPro" id="IPR051357">
    <property type="entry name" value="H3K9_HMTase_SUVAR3-9"/>
</dbReference>
<dbReference type="Proteomes" id="UP000218775">
    <property type="component" value="Unassembled WGS sequence"/>
</dbReference>
<evidence type="ECO:0000256" key="1">
    <source>
        <dbReference type="PROSITE-ProRule" id="PRU00023"/>
    </source>
</evidence>
<dbReference type="InterPro" id="IPR036770">
    <property type="entry name" value="Ankyrin_rpt-contain_sf"/>
</dbReference>
<dbReference type="SUPFAM" id="SSF48403">
    <property type="entry name" value="Ankyrin repeat"/>
    <property type="match status" value="1"/>
</dbReference>
<dbReference type="PANTHER" id="PTHR45660">
    <property type="entry name" value="HISTONE-LYSINE N-METHYLTRANSFERASE SETMAR"/>
    <property type="match status" value="1"/>
</dbReference>
<organism evidence="3 4">
    <name type="scientific">Aerophobetes bacterium</name>
    <dbReference type="NCBI Taxonomy" id="2030807"/>
    <lineage>
        <taxon>Bacteria</taxon>
        <taxon>Candidatus Aerophobota</taxon>
    </lineage>
</organism>
<dbReference type="PROSITE" id="PS50088">
    <property type="entry name" value="ANK_REPEAT"/>
    <property type="match status" value="1"/>
</dbReference>
<dbReference type="Gene3D" id="1.25.40.20">
    <property type="entry name" value="Ankyrin repeat-containing domain"/>
    <property type="match status" value="1"/>
</dbReference>
<comment type="caution">
    <text evidence="3">The sequence shown here is derived from an EMBL/GenBank/DDBJ whole genome shotgun (WGS) entry which is preliminary data.</text>
</comment>
<evidence type="ECO:0000313" key="4">
    <source>
        <dbReference type="Proteomes" id="UP000218775"/>
    </source>
</evidence>